<dbReference type="PROSITE" id="PS50977">
    <property type="entry name" value="HTH_TETR_2"/>
    <property type="match status" value="1"/>
</dbReference>
<accession>A0A542DQG9</accession>
<feature type="domain" description="HTH tetR-type" evidence="5">
    <location>
        <begin position="11"/>
        <end position="71"/>
    </location>
</feature>
<keyword evidence="1" id="KW-0805">Transcription regulation</keyword>
<dbReference type="PANTHER" id="PTHR47506">
    <property type="entry name" value="TRANSCRIPTIONAL REGULATORY PROTEIN"/>
    <property type="match status" value="1"/>
</dbReference>
<dbReference type="Gene3D" id="1.10.357.10">
    <property type="entry name" value="Tetracycline Repressor, domain 2"/>
    <property type="match status" value="1"/>
</dbReference>
<proteinExistence type="predicted"/>
<sequence length="208" mass="22176">MSRLTRAESQARTRDSLVATARELFLRDGYSATSLAKVADEAGFSTGAVYSNFQGKSALALVVLDQIHAEQLDEVRAIFLGDRPVEDKLAAFEKWANTAMSSGWPRLELEFALEARQEPELVNALANRERVAVELIAESFERQLHGLGLTGLLPAKALAGAVVSLGIGIAIQRLVDPKVSVSGIIDLLRAAWQVAGRGGPGTGGHSGE</sequence>
<evidence type="ECO:0000313" key="7">
    <source>
        <dbReference type="Proteomes" id="UP000320876"/>
    </source>
</evidence>
<evidence type="ECO:0000256" key="2">
    <source>
        <dbReference type="ARBA" id="ARBA00023125"/>
    </source>
</evidence>
<keyword evidence="3" id="KW-0804">Transcription</keyword>
<evidence type="ECO:0000313" key="6">
    <source>
        <dbReference type="EMBL" id="TQJ05349.1"/>
    </source>
</evidence>
<organism evidence="6 7">
    <name type="scientific">Amycolatopsis cihanbeyliensis</name>
    <dbReference type="NCBI Taxonomy" id="1128664"/>
    <lineage>
        <taxon>Bacteria</taxon>
        <taxon>Bacillati</taxon>
        <taxon>Actinomycetota</taxon>
        <taxon>Actinomycetes</taxon>
        <taxon>Pseudonocardiales</taxon>
        <taxon>Pseudonocardiaceae</taxon>
        <taxon>Amycolatopsis</taxon>
    </lineage>
</organism>
<evidence type="ECO:0000256" key="1">
    <source>
        <dbReference type="ARBA" id="ARBA00023015"/>
    </source>
</evidence>
<dbReference type="SUPFAM" id="SSF46689">
    <property type="entry name" value="Homeodomain-like"/>
    <property type="match status" value="1"/>
</dbReference>
<keyword evidence="2 4" id="KW-0238">DNA-binding</keyword>
<dbReference type="InterPro" id="IPR009057">
    <property type="entry name" value="Homeodomain-like_sf"/>
</dbReference>
<dbReference type="OrthoDB" id="7252896at2"/>
<keyword evidence="7" id="KW-1185">Reference proteome</keyword>
<evidence type="ECO:0000259" key="5">
    <source>
        <dbReference type="PROSITE" id="PS50977"/>
    </source>
</evidence>
<dbReference type="PANTHER" id="PTHR47506:SF1">
    <property type="entry name" value="HTH-TYPE TRANSCRIPTIONAL REGULATOR YJDC"/>
    <property type="match status" value="1"/>
</dbReference>
<dbReference type="AlphaFoldDB" id="A0A542DQG9"/>
<evidence type="ECO:0000256" key="3">
    <source>
        <dbReference type="ARBA" id="ARBA00023163"/>
    </source>
</evidence>
<dbReference type="InterPro" id="IPR001647">
    <property type="entry name" value="HTH_TetR"/>
</dbReference>
<dbReference type="PRINTS" id="PR00455">
    <property type="entry name" value="HTHTETR"/>
</dbReference>
<dbReference type="EMBL" id="VFML01000001">
    <property type="protein sequence ID" value="TQJ05349.1"/>
    <property type="molecule type" value="Genomic_DNA"/>
</dbReference>
<protein>
    <submittedName>
        <fullName evidence="6">TetR family transcriptional regulator</fullName>
    </submittedName>
</protein>
<feature type="DNA-binding region" description="H-T-H motif" evidence="4">
    <location>
        <begin position="34"/>
        <end position="53"/>
    </location>
</feature>
<dbReference type="InterPro" id="IPR036271">
    <property type="entry name" value="Tet_transcr_reg_TetR-rel_C_sf"/>
</dbReference>
<name>A0A542DQG9_AMYCI</name>
<dbReference type="RefSeq" id="WP_142000891.1">
    <property type="nucleotide sequence ID" value="NZ_VFML01000001.1"/>
</dbReference>
<evidence type="ECO:0000256" key="4">
    <source>
        <dbReference type="PROSITE-ProRule" id="PRU00335"/>
    </source>
</evidence>
<comment type="caution">
    <text evidence="6">The sequence shown here is derived from an EMBL/GenBank/DDBJ whole genome shotgun (WGS) entry which is preliminary data.</text>
</comment>
<dbReference type="Proteomes" id="UP000320876">
    <property type="component" value="Unassembled WGS sequence"/>
</dbReference>
<reference evidence="6 7" key="1">
    <citation type="submission" date="2019-06" db="EMBL/GenBank/DDBJ databases">
        <title>Sequencing the genomes of 1000 actinobacteria strains.</title>
        <authorList>
            <person name="Klenk H.-P."/>
        </authorList>
    </citation>
    <scope>NUCLEOTIDE SEQUENCE [LARGE SCALE GENOMIC DNA]</scope>
    <source>
        <strain evidence="6 7">DSM 45679</strain>
    </source>
</reference>
<dbReference type="Pfam" id="PF00440">
    <property type="entry name" value="TetR_N"/>
    <property type="match status" value="1"/>
</dbReference>
<dbReference type="GO" id="GO:0003677">
    <property type="term" value="F:DNA binding"/>
    <property type="evidence" value="ECO:0007669"/>
    <property type="project" value="UniProtKB-UniRule"/>
</dbReference>
<gene>
    <name evidence="6" type="ORF">FB471_5177</name>
</gene>
<dbReference type="SUPFAM" id="SSF48498">
    <property type="entry name" value="Tetracyclin repressor-like, C-terminal domain"/>
    <property type="match status" value="1"/>
</dbReference>